<feature type="transmembrane region" description="Helical" evidence="1">
    <location>
        <begin position="65"/>
        <end position="84"/>
    </location>
</feature>
<protein>
    <submittedName>
        <fullName evidence="2">Bax inhibitor-1/YccA family protein</fullName>
    </submittedName>
</protein>
<keyword evidence="1" id="KW-1133">Transmembrane helix</keyword>
<name>A0ABC8AGB0_XYLFS</name>
<sequence>MRSGNPALKESTFLDLGTGSVVVRDGNAMTLNGTVNKTGALLLLALVTSVFAWNQSLGVDGVPLLAARGYMIGGAIGGLILALITAFKKEWSPITAPMYALVEGFFLGAVSAVYEAKFGGIVFQAVLLTFGTLMAMLLAYRSGLIKATENFKLGVMAATGGIALLYLISFALSFFGIHIPMIHEGGTFGIVFSLFVVVIAALNLVLDFDLIEHGVEQGAPKYMEWYGAFGLMVTLVWLYLECLRLLSKIQSRD</sequence>
<feature type="transmembrane region" description="Helical" evidence="1">
    <location>
        <begin position="226"/>
        <end position="246"/>
    </location>
</feature>
<dbReference type="Proteomes" id="UP000196980">
    <property type="component" value="Chromosome"/>
</dbReference>
<feature type="transmembrane region" description="Helical" evidence="1">
    <location>
        <begin position="96"/>
        <end position="114"/>
    </location>
</feature>
<feature type="transmembrane region" description="Helical" evidence="1">
    <location>
        <begin position="187"/>
        <end position="206"/>
    </location>
</feature>
<dbReference type="PANTHER" id="PTHR41282:SF1">
    <property type="entry name" value="CONSERVED TRANSMEMBRANE PROTEIN-RELATED"/>
    <property type="match status" value="1"/>
</dbReference>
<reference evidence="3" key="1">
    <citation type="submission" date="2014-11" db="EMBL/GenBank/DDBJ databases">
        <title>Xylella fastidiosa Hib4 Genome Sequencing.</title>
        <authorList>
            <person name="Pierry P.M."/>
            <person name="da Silva A.M."/>
        </authorList>
    </citation>
    <scope>NUCLEOTIDE SEQUENCE [LARGE SCALE GENOMIC DNA]</scope>
    <source>
        <strain evidence="3">Hib4</strain>
    </source>
</reference>
<dbReference type="Pfam" id="PF12811">
    <property type="entry name" value="BaxI_1"/>
    <property type="match status" value="1"/>
</dbReference>
<feature type="transmembrane region" description="Helical" evidence="1">
    <location>
        <begin position="34"/>
        <end position="53"/>
    </location>
</feature>
<dbReference type="PIRSF" id="PIRSF009160">
    <property type="entry name" value="UCP009160"/>
    <property type="match status" value="1"/>
</dbReference>
<keyword evidence="1" id="KW-0812">Transmembrane</keyword>
<dbReference type="AlphaFoldDB" id="A0ABC8AGB0"/>
<dbReference type="PANTHER" id="PTHR41282">
    <property type="entry name" value="CONSERVED TRANSMEMBRANE PROTEIN-RELATED"/>
    <property type="match status" value="1"/>
</dbReference>
<evidence type="ECO:0000313" key="3">
    <source>
        <dbReference type="Proteomes" id="UP000196980"/>
    </source>
</evidence>
<keyword evidence="1" id="KW-0472">Membrane</keyword>
<accession>A0ABC8AGB0</accession>
<gene>
    <name evidence="2" type="ORF">XFHB_12780</name>
</gene>
<feature type="transmembrane region" description="Helical" evidence="1">
    <location>
        <begin position="121"/>
        <end position="141"/>
    </location>
</feature>
<dbReference type="RefSeq" id="WP_010895174.1">
    <property type="nucleotide sequence ID" value="NZ_CP009790.1"/>
</dbReference>
<evidence type="ECO:0000313" key="2">
    <source>
        <dbReference type="EMBL" id="ALR07575.1"/>
    </source>
</evidence>
<evidence type="ECO:0000256" key="1">
    <source>
        <dbReference type="SAM" id="Phobius"/>
    </source>
</evidence>
<proteinExistence type="predicted"/>
<dbReference type="EMBL" id="CP009885">
    <property type="protein sequence ID" value="ALR07575.1"/>
    <property type="molecule type" value="Genomic_DNA"/>
</dbReference>
<feature type="transmembrane region" description="Helical" evidence="1">
    <location>
        <begin position="153"/>
        <end position="175"/>
    </location>
</feature>
<dbReference type="InterPro" id="IPR010539">
    <property type="entry name" value="BaxI_1-like"/>
</dbReference>
<organism evidence="2 3">
    <name type="scientific">Xylella fastidiosa</name>
    <dbReference type="NCBI Taxonomy" id="2371"/>
    <lineage>
        <taxon>Bacteria</taxon>
        <taxon>Pseudomonadati</taxon>
        <taxon>Pseudomonadota</taxon>
        <taxon>Gammaproteobacteria</taxon>
        <taxon>Lysobacterales</taxon>
        <taxon>Lysobacteraceae</taxon>
        <taxon>Xylella</taxon>
    </lineage>
</organism>
<dbReference type="KEGG" id="xfh:XFHB_12780"/>